<feature type="transmembrane region" description="Helical" evidence="7">
    <location>
        <begin position="241"/>
        <end position="263"/>
    </location>
</feature>
<feature type="transmembrane region" description="Helical" evidence="7">
    <location>
        <begin position="194"/>
        <end position="215"/>
    </location>
</feature>
<feature type="transmembrane region" description="Helical" evidence="7">
    <location>
        <begin position="170"/>
        <end position="188"/>
    </location>
</feature>
<dbReference type="RefSeq" id="WP_015905596.1">
    <property type="nucleotide sequence ID" value="NC_012108.1"/>
</dbReference>
<evidence type="ECO:0000256" key="3">
    <source>
        <dbReference type="ARBA" id="ARBA00022475"/>
    </source>
</evidence>
<feature type="transmembrane region" description="Helical" evidence="7">
    <location>
        <begin position="317"/>
        <end position="336"/>
    </location>
</feature>
<gene>
    <name evidence="8" type="primary">matE</name>
    <name evidence="8" type="ordered locus">HRM2_37920</name>
</gene>
<dbReference type="InterPro" id="IPR052031">
    <property type="entry name" value="Membrane_Transporter-Flippase"/>
</dbReference>
<feature type="transmembrane region" description="Helical" evidence="7">
    <location>
        <begin position="389"/>
        <end position="410"/>
    </location>
</feature>
<evidence type="ECO:0000256" key="2">
    <source>
        <dbReference type="ARBA" id="ARBA00022448"/>
    </source>
</evidence>
<keyword evidence="3" id="KW-1003">Cell membrane</keyword>
<keyword evidence="9" id="KW-1185">Reference proteome</keyword>
<feature type="transmembrane region" description="Helical" evidence="7">
    <location>
        <begin position="97"/>
        <end position="117"/>
    </location>
</feature>
<dbReference type="eggNOG" id="COG0534">
    <property type="taxonomic scope" value="Bacteria"/>
</dbReference>
<keyword evidence="5 7" id="KW-1133">Transmembrane helix</keyword>
<evidence type="ECO:0000256" key="7">
    <source>
        <dbReference type="SAM" id="Phobius"/>
    </source>
</evidence>
<dbReference type="GO" id="GO:0015297">
    <property type="term" value="F:antiporter activity"/>
    <property type="evidence" value="ECO:0007669"/>
    <property type="project" value="InterPro"/>
</dbReference>
<evidence type="ECO:0000313" key="8">
    <source>
        <dbReference type="EMBL" id="ACN16850.1"/>
    </source>
</evidence>
<dbReference type="Pfam" id="PF01554">
    <property type="entry name" value="MatE"/>
    <property type="match status" value="2"/>
</dbReference>
<dbReference type="KEGG" id="dat:HRM2_37920"/>
<evidence type="ECO:0000256" key="6">
    <source>
        <dbReference type="ARBA" id="ARBA00023136"/>
    </source>
</evidence>
<sequence>MGVKPLNMGKGKVLTVLLGLGAPAMVSMFFQNLYALVDTIFVAWLGTIELAALSLSVPMLYLAMAVAKGVAVGATSLMSHARGSNDADKADRVTRSCLPLALILLAPFCLLALPGVNATIFRGFNVDQGVLESVQKFMFWLGWTFPAMGFAMVCESVFLSHGDARTPMKAMILGNIINIALDPFLIFYCKMGIAGASLSSLVGWAISGFFMWFTLKHQGKVSPQCFCTPGEARVWKEIGALGGPVALAILIMPISVIGLNYVLTPFGPAYVGAWALSARMEQMIILPLYGLSCSLIPFAGFNLGAGNSDRIREAVRISIMACYGVLLPVGALLWFNAPFVIGMFQPGSEVLELSTYAFRASLLGYWLVPIELIVIGLAQGLKRPRYTLIINVARLLLLRLPLAFLLGYIWGGKGAYVSHALAMMVTGTVSIFILGRLLTLADKSCAPLSAQKS</sequence>
<dbReference type="InterPro" id="IPR002528">
    <property type="entry name" value="MATE_fam"/>
</dbReference>
<dbReference type="AlphaFoldDB" id="C0QAR7"/>
<dbReference type="Proteomes" id="UP000000442">
    <property type="component" value="Chromosome"/>
</dbReference>
<reference evidence="8 9" key="1">
    <citation type="journal article" date="2009" name="Environ. Microbiol.">
        <title>Genome sequence of Desulfobacterium autotrophicum HRM2, a marine sulfate reducer oxidizing organic carbon completely to carbon dioxide.</title>
        <authorList>
            <person name="Strittmatter A.W."/>
            <person name="Liesegang H."/>
            <person name="Rabus R."/>
            <person name="Decker I."/>
            <person name="Amann J."/>
            <person name="Andres S."/>
            <person name="Henne A."/>
            <person name="Fricke W.F."/>
            <person name="Martinez-Arias R."/>
            <person name="Bartels D."/>
            <person name="Goesmann A."/>
            <person name="Krause L."/>
            <person name="Puehler A."/>
            <person name="Klenk H.P."/>
            <person name="Richter M."/>
            <person name="Schuler M."/>
            <person name="Gloeckner F.O."/>
            <person name="Meyerdierks A."/>
            <person name="Gottschalk G."/>
            <person name="Amann R."/>
        </authorList>
    </citation>
    <scope>NUCLEOTIDE SEQUENCE [LARGE SCALE GENOMIC DNA]</scope>
    <source>
        <strain evidence="9">ATCC 43914 / DSM 3382 / HRM2</strain>
    </source>
</reference>
<keyword evidence="2" id="KW-0813">Transport</keyword>
<keyword evidence="4 7" id="KW-0812">Transmembrane</keyword>
<dbReference type="CDD" id="cd13144">
    <property type="entry name" value="MATE_like_4"/>
    <property type="match status" value="1"/>
</dbReference>
<feature type="transmembrane region" description="Helical" evidence="7">
    <location>
        <begin position="137"/>
        <end position="158"/>
    </location>
</feature>
<dbReference type="GO" id="GO:0005886">
    <property type="term" value="C:plasma membrane"/>
    <property type="evidence" value="ECO:0007669"/>
    <property type="project" value="UniProtKB-SubCell"/>
</dbReference>
<dbReference type="STRING" id="177437.HRM2_37920"/>
<dbReference type="EMBL" id="CP001087">
    <property type="protein sequence ID" value="ACN16850.1"/>
    <property type="molecule type" value="Genomic_DNA"/>
</dbReference>
<protein>
    <submittedName>
        <fullName evidence="8">MatE</fullName>
    </submittedName>
</protein>
<name>C0QAR7_DESAH</name>
<feature type="transmembrane region" description="Helical" evidence="7">
    <location>
        <begin position="356"/>
        <end position="377"/>
    </location>
</feature>
<dbReference type="HOGENOM" id="CLU_012893_0_1_7"/>
<dbReference type="OrthoDB" id="9789527at2"/>
<proteinExistence type="predicted"/>
<organism evidence="8 9">
    <name type="scientific">Desulforapulum autotrophicum (strain ATCC 43914 / DSM 3382 / VKM B-1955 / HRM2)</name>
    <name type="common">Desulfobacterium autotrophicum</name>
    <dbReference type="NCBI Taxonomy" id="177437"/>
    <lineage>
        <taxon>Bacteria</taxon>
        <taxon>Pseudomonadati</taxon>
        <taxon>Thermodesulfobacteriota</taxon>
        <taxon>Desulfobacteria</taxon>
        <taxon>Desulfobacterales</taxon>
        <taxon>Desulfobacteraceae</taxon>
        <taxon>Desulforapulum</taxon>
    </lineage>
</organism>
<dbReference type="PANTHER" id="PTHR43549">
    <property type="entry name" value="MULTIDRUG RESISTANCE PROTEIN YPNP-RELATED"/>
    <property type="match status" value="1"/>
</dbReference>
<accession>C0QAR7</accession>
<feature type="transmembrane region" description="Helical" evidence="7">
    <location>
        <begin position="416"/>
        <end position="434"/>
    </location>
</feature>
<comment type="subcellular location">
    <subcellularLocation>
        <location evidence="1">Cell membrane</location>
        <topology evidence="1">Multi-pass membrane protein</topology>
    </subcellularLocation>
</comment>
<evidence type="ECO:0000313" key="9">
    <source>
        <dbReference type="Proteomes" id="UP000000442"/>
    </source>
</evidence>
<feature type="transmembrane region" description="Helical" evidence="7">
    <location>
        <begin position="283"/>
        <end position="305"/>
    </location>
</feature>
<dbReference type="NCBIfam" id="TIGR00797">
    <property type="entry name" value="matE"/>
    <property type="match status" value="1"/>
</dbReference>
<evidence type="ECO:0000256" key="5">
    <source>
        <dbReference type="ARBA" id="ARBA00022989"/>
    </source>
</evidence>
<evidence type="ECO:0000256" key="4">
    <source>
        <dbReference type="ARBA" id="ARBA00022692"/>
    </source>
</evidence>
<dbReference type="InterPro" id="IPR048279">
    <property type="entry name" value="MdtK-like"/>
</dbReference>
<dbReference type="GO" id="GO:0042910">
    <property type="term" value="F:xenobiotic transmembrane transporter activity"/>
    <property type="evidence" value="ECO:0007669"/>
    <property type="project" value="InterPro"/>
</dbReference>
<dbReference type="PANTHER" id="PTHR43549:SF2">
    <property type="entry name" value="MULTIDRUG RESISTANCE PROTEIN NORM-RELATED"/>
    <property type="match status" value="1"/>
</dbReference>
<dbReference type="PIRSF" id="PIRSF006603">
    <property type="entry name" value="DinF"/>
    <property type="match status" value="1"/>
</dbReference>
<evidence type="ECO:0000256" key="1">
    <source>
        <dbReference type="ARBA" id="ARBA00004651"/>
    </source>
</evidence>
<keyword evidence="6 7" id="KW-0472">Membrane</keyword>